<name>A0A6J4JU49_9PSEU</name>
<dbReference type="EMBL" id="CADCTH010000522">
    <property type="protein sequence ID" value="CAA9287299.1"/>
    <property type="molecule type" value="Genomic_DNA"/>
</dbReference>
<gene>
    <name evidence="2" type="ORF">AVDCRST_MAG54-4143</name>
</gene>
<feature type="non-terminal residue" evidence="2">
    <location>
        <position position="62"/>
    </location>
</feature>
<proteinExistence type="predicted"/>
<feature type="non-terminal residue" evidence="2">
    <location>
        <position position="1"/>
    </location>
</feature>
<dbReference type="AlphaFoldDB" id="A0A6J4JU49"/>
<protein>
    <submittedName>
        <fullName evidence="2">Uncharacterized protein</fullName>
    </submittedName>
</protein>
<feature type="region of interest" description="Disordered" evidence="1">
    <location>
        <begin position="1"/>
        <end position="62"/>
    </location>
</feature>
<evidence type="ECO:0000313" key="2">
    <source>
        <dbReference type="EMBL" id="CAA9287299.1"/>
    </source>
</evidence>
<reference evidence="2" key="1">
    <citation type="submission" date="2020-02" db="EMBL/GenBank/DDBJ databases">
        <authorList>
            <person name="Meier V. D."/>
        </authorList>
    </citation>
    <scope>NUCLEOTIDE SEQUENCE</scope>
    <source>
        <strain evidence="2">AVDCRST_MAG54</strain>
    </source>
</reference>
<feature type="compositionally biased region" description="Basic and acidic residues" evidence="1">
    <location>
        <begin position="53"/>
        <end position="62"/>
    </location>
</feature>
<accession>A0A6J4JU49</accession>
<evidence type="ECO:0000256" key="1">
    <source>
        <dbReference type="SAM" id="MobiDB-lite"/>
    </source>
</evidence>
<sequence length="62" mass="6609">ERTAGGRSGHPAALRRRVRRGPGDGRGPRPGAAPRAEDHRPGGGGRRRRGRGRRGDGRPRAV</sequence>
<organism evidence="2">
    <name type="scientific">uncultured Actinomycetospora sp</name>
    <dbReference type="NCBI Taxonomy" id="1135996"/>
    <lineage>
        <taxon>Bacteria</taxon>
        <taxon>Bacillati</taxon>
        <taxon>Actinomycetota</taxon>
        <taxon>Actinomycetes</taxon>
        <taxon>Pseudonocardiales</taxon>
        <taxon>Pseudonocardiaceae</taxon>
        <taxon>Actinomycetospora</taxon>
        <taxon>environmental samples</taxon>
    </lineage>
</organism>